<dbReference type="OrthoDB" id="67499at2"/>
<evidence type="ECO:0000313" key="4">
    <source>
        <dbReference type="EMBL" id="ROP34834.1"/>
    </source>
</evidence>
<dbReference type="GO" id="GO:0016787">
    <property type="term" value="F:hydrolase activity"/>
    <property type="evidence" value="ECO:0007669"/>
    <property type="project" value="UniProtKB-KW"/>
</dbReference>
<feature type="compositionally biased region" description="Basic and acidic residues" evidence="2">
    <location>
        <begin position="1"/>
        <end position="18"/>
    </location>
</feature>
<evidence type="ECO:0000313" key="5">
    <source>
        <dbReference type="Proteomes" id="UP000268727"/>
    </source>
</evidence>
<dbReference type="InterPro" id="IPR000086">
    <property type="entry name" value="NUDIX_hydrolase_dom"/>
</dbReference>
<dbReference type="InterPro" id="IPR015797">
    <property type="entry name" value="NUDIX_hydrolase-like_dom_sf"/>
</dbReference>
<sequence>MPQPFLEDHVSTSDERARRTGPVAAGGAEWVDYTDADDRLVARGPREGSGAQRWYRRYAATILTGPGERVLVYLRPAHARVYPGHYDVLVGGGVRAGETYHQAAVRELGEELGIRREPREVLRLRRTAPPELSHLAVHLTDIADLLPPATPRPRLRPDPAEVQCYDVLPVAQVLASPPRPFLHTGLDVLRHLFA</sequence>
<dbReference type="EMBL" id="RJKM01000001">
    <property type="protein sequence ID" value="ROP34834.1"/>
    <property type="molecule type" value="Genomic_DNA"/>
</dbReference>
<name>A0A3N1GX58_9PSEU</name>
<evidence type="ECO:0000256" key="1">
    <source>
        <dbReference type="ARBA" id="ARBA00022801"/>
    </source>
</evidence>
<reference evidence="4 5" key="1">
    <citation type="submission" date="2018-11" db="EMBL/GenBank/DDBJ databases">
        <title>Sequencing the genomes of 1000 actinobacteria strains.</title>
        <authorList>
            <person name="Klenk H.-P."/>
        </authorList>
    </citation>
    <scope>NUCLEOTIDE SEQUENCE [LARGE SCALE GENOMIC DNA]</scope>
    <source>
        <strain evidence="4 5">DSM 44231</strain>
    </source>
</reference>
<dbReference type="PROSITE" id="PS51462">
    <property type="entry name" value="NUDIX"/>
    <property type="match status" value="1"/>
</dbReference>
<feature type="region of interest" description="Disordered" evidence="2">
    <location>
        <begin position="1"/>
        <end position="22"/>
    </location>
</feature>
<dbReference type="Proteomes" id="UP000268727">
    <property type="component" value="Unassembled WGS sequence"/>
</dbReference>
<dbReference type="PROSITE" id="PS00893">
    <property type="entry name" value="NUDIX_BOX"/>
    <property type="match status" value="1"/>
</dbReference>
<accession>A0A3N1GX58</accession>
<dbReference type="SUPFAM" id="SSF55811">
    <property type="entry name" value="Nudix"/>
    <property type="match status" value="1"/>
</dbReference>
<dbReference type="AlphaFoldDB" id="A0A3N1GX58"/>
<comment type="caution">
    <text evidence="4">The sequence shown here is derived from an EMBL/GenBank/DDBJ whole genome shotgun (WGS) entry which is preliminary data.</text>
</comment>
<dbReference type="InterPro" id="IPR020084">
    <property type="entry name" value="NUDIX_hydrolase_CS"/>
</dbReference>
<protein>
    <submittedName>
        <fullName evidence="4">NUDIX domain-containing protein</fullName>
    </submittedName>
</protein>
<proteinExistence type="predicted"/>
<dbReference type="Pfam" id="PF00293">
    <property type="entry name" value="NUDIX"/>
    <property type="match status" value="1"/>
</dbReference>
<evidence type="ECO:0000259" key="3">
    <source>
        <dbReference type="PROSITE" id="PS51462"/>
    </source>
</evidence>
<keyword evidence="1" id="KW-0378">Hydrolase</keyword>
<gene>
    <name evidence="4" type="ORF">EDD40_0038</name>
</gene>
<evidence type="ECO:0000256" key="2">
    <source>
        <dbReference type="SAM" id="MobiDB-lite"/>
    </source>
</evidence>
<keyword evidence="5" id="KW-1185">Reference proteome</keyword>
<dbReference type="Gene3D" id="3.90.79.10">
    <property type="entry name" value="Nucleoside Triphosphate Pyrophosphohydrolase"/>
    <property type="match status" value="1"/>
</dbReference>
<feature type="domain" description="Nudix hydrolase" evidence="3">
    <location>
        <begin position="54"/>
        <end position="190"/>
    </location>
</feature>
<organism evidence="4 5">
    <name type="scientific">Saccharothrix texasensis</name>
    <dbReference type="NCBI Taxonomy" id="103734"/>
    <lineage>
        <taxon>Bacteria</taxon>
        <taxon>Bacillati</taxon>
        <taxon>Actinomycetota</taxon>
        <taxon>Actinomycetes</taxon>
        <taxon>Pseudonocardiales</taxon>
        <taxon>Pseudonocardiaceae</taxon>
        <taxon>Saccharothrix</taxon>
    </lineage>
</organism>